<dbReference type="InterPro" id="IPR000649">
    <property type="entry name" value="IF-2B-related"/>
</dbReference>
<keyword evidence="3" id="KW-0963">Cytoplasm</keyword>
<evidence type="ECO:0000256" key="7">
    <source>
        <dbReference type="ARBA" id="ARBA00044208"/>
    </source>
</evidence>
<keyword evidence="5" id="KW-0648">Protein biosynthesis</keyword>
<dbReference type="EMBL" id="QKKF02037894">
    <property type="protein sequence ID" value="RZF31905.1"/>
    <property type="molecule type" value="Genomic_DNA"/>
</dbReference>
<evidence type="ECO:0000256" key="8">
    <source>
        <dbReference type="ARBA" id="ARBA00044236"/>
    </source>
</evidence>
<evidence type="ECO:0000256" key="9">
    <source>
        <dbReference type="ARBA" id="ARBA00046432"/>
    </source>
</evidence>
<reference evidence="11 12" key="1">
    <citation type="journal article" date="2017" name="Gigascience">
        <title>Genome sequence of the small brown planthopper, Laodelphax striatellus.</title>
        <authorList>
            <person name="Zhu J."/>
            <person name="Jiang F."/>
            <person name="Wang X."/>
            <person name="Yang P."/>
            <person name="Bao Y."/>
            <person name="Zhao W."/>
            <person name="Wang W."/>
            <person name="Lu H."/>
            <person name="Wang Q."/>
            <person name="Cui N."/>
            <person name="Li J."/>
            <person name="Chen X."/>
            <person name="Luo L."/>
            <person name="Yu J."/>
            <person name="Kang L."/>
            <person name="Cui F."/>
        </authorList>
    </citation>
    <scope>NUCLEOTIDE SEQUENCE [LARGE SCALE GENOMIC DNA]</scope>
    <source>
        <strain evidence="11">Lst14</strain>
    </source>
</reference>
<dbReference type="PANTHER" id="PTHR45860">
    <property type="entry name" value="TRANSLATION INITIATION FACTOR EIF-2B SUBUNIT ALPHA"/>
    <property type="match status" value="1"/>
</dbReference>
<evidence type="ECO:0000256" key="1">
    <source>
        <dbReference type="ARBA" id="ARBA00004514"/>
    </source>
</evidence>
<accession>A0A482WE25</accession>
<sequence length="260" mass="29479">MKKEKDVSAGIATIRTLLKYLEHDKSETVQELDANLKKAVDVMRNTDFPVTAVASGSELFLRFITLAALDVKTFAECKKIMLHRGEFFLKKLMEARGKVGKLASTFIFDGAKILLHSKSRVVLCAMEEAVKQNKRFEVYVTKSAPDSSGLVASQWLFVERNEKAVLCSDRKFQIRQLYPLNQRDLPDEFKYPASMLKSDVSKLHPLVDYTPPAYITHLSPILEFLTPSARPRGPLRCVSEELEQQLSRNGKFELRAPLQS</sequence>
<dbReference type="Gene3D" id="1.20.120.1070">
    <property type="entry name" value="Translation initiation factor eIF-2B, N-terminal domain"/>
    <property type="match status" value="1"/>
</dbReference>
<dbReference type="STRING" id="195883.A0A482WE25"/>
<comment type="similarity">
    <text evidence="2 10">Belongs to the eIF-2B alpha/beta/delta subunits family.</text>
</comment>
<evidence type="ECO:0000256" key="4">
    <source>
        <dbReference type="ARBA" id="ARBA00022540"/>
    </source>
</evidence>
<dbReference type="Proteomes" id="UP000291343">
    <property type="component" value="Unassembled WGS sequence"/>
</dbReference>
<evidence type="ECO:0000313" key="12">
    <source>
        <dbReference type="Proteomes" id="UP000291343"/>
    </source>
</evidence>
<dbReference type="Gene3D" id="3.40.50.10470">
    <property type="entry name" value="Translation initiation factor eif-2b, domain 2"/>
    <property type="match status" value="1"/>
</dbReference>
<dbReference type="GO" id="GO:0005851">
    <property type="term" value="C:eukaryotic translation initiation factor 2B complex"/>
    <property type="evidence" value="ECO:0007669"/>
    <property type="project" value="TreeGrafter"/>
</dbReference>
<evidence type="ECO:0000256" key="3">
    <source>
        <dbReference type="ARBA" id="ARBA00022490"/>
    </source>
</evidence>
<dbReference type="InterPro" id="IPR051501">
    <property type="entry name" value="eIF2B_alpha/beta/delta"/>
</dbReference>
<proteinExistence type="inferred from homology"/>
<dbReference type="OrthoDB" id="10249309at2759"/>
<evidence type="ECO:0000256" key="2">
    <source>
        <dbReference type="ARBA" id="ARBA00007251"/>
    </source>
</evidence>
<dbReference type="FunCoup" id="A0A482WE25">
    <property type="interactions" value="2168"/>
</dbReference>
<comment type="function">
    <text evidence="6">Acts as a component of the translation initiation factor 2B (eIF2B) complex, which catalyzes the exchange of GDP for GTP on eukaryotic initiation factor 2 (eIF2) gamma subunit. Its guanine nucleotide exchange factor activity is repressed when bound to eIF2 complex phosphorylated on the alpha subunit, thereby limiting the amount of methionyl-initiator methionine tRNA available to the ribosome and consequently global translation is repressed.</text>
</comment>
<keyword evidence="12" id="KW-1185">Reference proteome</keyword>
<dbReference type="SMR" id="A0A482WE25"/>
<gene>
    <name evidence="11" type="ORF">LSTR_LSTR008683</name>
</gene>
<comment type="subcellular location">
    <subcellularLocation>
        <location evidence="1">Cytoplasm</location>
        <location evidence="1">Cytosol</location>
    </subcellularLocation>
</comment>
<dbReference type="GO" id="GO:0005085">
    <property type="term" value="F:guanyl-nucleotide exchange factor activity"/>
    <property type="evidence" value="ECO:0007669"/>
    <property type="project" value="TreeGrafter"/>
</dbReference>
<dbReference type="GO" id="GO:0005829">
    <property type="term" value="C:cytosol"/>
    <property type="evidence" value="ECO:0007669"/>
    <property type="project" value="UniProtKB-SubCell"/>
</dbReference>
<dbReference type="SUPFAM" id="SSF100950">
    <property type="entry name" value="NagB/RpiA/CoA transferase-like"/>
    <property type="match status" value="1"/>
</dbReference>
<evidence type="ECO:0000313" key="11">
    <source>
        <dbReference type="EMBL" id="RZF31905.1"/>
    </source>
</evidence>
<dbReference type="PANTHER" id="PTHR45860:SF1">
    <property type="entry name" value="TRANSLATION INITIATION FACTOR EIF-2B SUBUNIT ALPHA"/>
    <property type="match status" value="1"/>
</dbReference>
<comment type="subunit">
    <text evidence="9">Component of the translation initiation factor 2B (eIF2B) complex which is a heterodecamer of two sets of five different subunits: alpha, beta, gamma, delta and epsilon. Subunits alpha, beta and delta comprise a regulatory subcomplex and subunits epsilon and gamma comprise a catalytic subcomplex. Within the complex, the hexameric regulatory complex resides at the center, with the two heterodimeric catalytic subcomplexes bound on opposite sides.</text>
</comment>
<evidence type="ECO:0000256" key="6">
    <source>
        <dbReference type="ARBA" id="ARBA00043898"/>
    </source>
</evidence>
<keyword evidence="4" id="KW-0396">Initiation factor</keyword>
<comment type="caution">
    <text evidence="11">The sequence shown here is derived from an EMBL/GenBank/DDBJ whole genome shotgun (WGS) entry which is preliminary data.</text>
</comment>
<protein>
    <recommendedName>
        <fullName evidence="7">Translation initiation factor eIF2B subunit alpha</fullName>
    </recommendedName>
    <alternativeName>
        <fullName evidence="8">eIF2B GDP-GTP exchange factor subunit alpha</fullName>
    </alternativeName>
</protein>
<dbReference type="Pfam" id="PF01008">
    <property type="entry name" value="IF-2B"/>
    <property type="match status" value="1"/>
</dbReference>
<organism evidence="11 12">
    <name type="scientific">Laodelphax striatellus</name>
    <name type="common">Small brown planthopper</name>
    <name type="synonym">Delphax striatella</name>
    <dbReference type="NCBI Taxonomy" id="195883"/>
    <lineage>
        <taxon>Eukaryota</taxon>
        <taxon>Metazoa</taxon>
        <taxon>Ecdysozoa</taxon>
        <taxon>Arthropoda</taxon>
        <taxon>Hexapoda</taxon>
        <taxon>Insecta</taxon>
        <taxon>Pterygota</taxon>
        <taxon>Neoptera</taxon>
        <taxon>Paraneoptera</taxon>
        <taxon>Hemiptera</taxon>
        <taxon>Auchenorrhyncha</taxon>
        <taxon>Fulgoroidea</taxon>
        <taxon>Delphacidae</taxon>
        <taxon>Criomorphinae</taxon>
        <taxon>Laodelphax</taxon>
    </lineage>
</organism>
<dbReference type="InterPro" id="IPR037171">
    <property type="entry name" value="NagB/RpiA_transferase-like"/>
</dbReference>
<dbReference type="InterPro" id="IPR042529">
    <property type="entry name" value="IF_2B-like_C"/>
</dbReference>
<dbReference type="InParanoid" id="A0A482WE25"/>
<evidence type="ECO:0000256" key="10">
    <source>
        <dbReference type="RuleBase" id="RU003814"/>
    </source>
</evidence>
<name>A0A482WE25_LAOST</name>
<evidence type="ECO:0000256" key="5">
    <source>
        <dbReference type="ARBA" id="ARBA00022917"/>
    </source>
</evidence>
<dbReference type="AlphaFoldDB" id="A0A482WE25"/>
<dbReference type="GO" id="GO:0003743">
    <property type="term" value="F:translation initiation factor activity"/>
    <property type="evidence" value="ECO:0007669"/>
    <property type="project" value="UniProtKB-KW"/>
</dbReference>
<dbReference type="InterPro" id="IPR042528">
    <property type="entry name" value="elF-2B_alpha_N"/>
</dbReference>